<evidence type="ECO:0000313" key="3">
    <source>
        <dbReference type="Proteomes" id="UP001238163"/>
    </source>
</evidence>
<organism evidence="2 3">
    <name type="scientific">Oligosphaera ethanolica</name>
    <dbReference type="NCBI Taxonomy" id="760260"/>
    <lineage>
        <taxon>Bacteria</taxon>
        <taxon>Pseudomonadati</taxon>
        <taxon>Lentisphaerota</taxon>
        <taxon>Oligosphaeria</taxon>
        <taxon>Oligosphaerales</taxon>
        <taxon>Oligosphaeraceae</taxon>
        <taxon>Oligosphaera</taxon>
    </lineage>
</organism>
<evidence type="ECO:0000313" key="2">
    <source>
        <dbReference type="EMBL" id="MDQ0290771.1"/>
    </source>
</evidence>
<gene>
    <name evidence="2" type="ORF">J3R75_002878</name>
</gene>
<keyword evidence="1" id="KW-1133">Transmembrane helix</keyword>
<dbReference type="RefSeq" id="WP_307262635.1">
    <property type="nucleotide sequence ID" value="NZ_JAUSVL010000001.1"/>
</dbReference>
<reference evidence="2" key="1">
    <citation type="submission" date="2023-07" db="EMBL/GenBank/DDBJ databases">
        <title>Genomic Encyclopedia of Type Strains, Phase IV (KMG-IV): sequencing the most valuable type-strain genomes for metagenomic binning, comparative biology and taxonomic classification.</title>
        <authorList>
            <person name="Goeker M."/>
        </authorList>
    </citation>
    <scope>NUCLEOTIDE SEQUENCE</scope>
    <source>
        <strain evidence="2">DSM 24202</strain>
    </source>
</reference>
<feature type="transmembrane region" description="Helical" evidence="1">
    <location>
        <begin position="150"/>
        <end position="168"/>
    </location>
</feature>
<accession>A0AAE4APN2</accession>
<keyword evidence="1" id="KW-0472">Membrane</keyword>
<feature type="transmembrane region" description="Helical" evidence="1">
    <location>
        <begin position="213"/>
        <end position="232"/>
    </location>
</feature>
<keyword evidence="3" id="KW-1185">Reference proteome</keyword>
<sequence>MGDHKSINPLTFRYLLEDDTVGQEVRAFDLLAGLSSRRLACDRRVRPLSGGDWRSLAADPDLGPAARVVMADTRRHWSSRGRLFGMLRASMPLFFPLALLLLMWYLQVPLSRFLASWRILLPAILGQFIGLACLYHFWSGYLPGHGRRGASFWFMLPYVNVVALWVYYRGLLRRLPERRRALPGAALVICCAVLLFFYGVVLLAPSHAGGGSWVATTNAILVISILCFNLLLGMLVAGRAWELDEAASLPVWPLQAGDEDAPMTHAWHAVIGRRLGYRTLAVVCAMPLFLLLLLGPPWYSGMQRWRRLREQYAHLPLDMQGFAALPLPEEPHAGPRLLRIGIPDFDLGLANHHFVLHADIIRSADPQWLENAKTRYDRYAPRFLNFRALLREAPHLGLLRPQLGVVRQGRDSVELAISKSREYGNWRLFAFRFAEPLGMPEEARAELLWEDFKRISDYEQDDLIRPLAVATAMYSRRLSLLQAVLPMTPEEQLPALLQELSADEGRIGHAARWQCLAENALFADLYNALARAGWEKASLFGLDHGARAEQFSYYARLMDLLDHDLYVSKNDIASSQQRAAQYGGLHFSLAQQSASFMEMARQTARARLDNRLAHVAVAIERYRRRHGALPESLGALPKELLAELPRNPFDGTELRYEQGAIPVTVLDVQAGDKGVRAMPSRELMPGARLWALDDDGAEHIIKFF</sequence>
<comment type="caution">
    <text evidence="2">The sequence shown here is derived from an EMBL/GenBank/DDBJ whole genome shotgun (WGS) entry which is preliminary data.</text>
</comment>
<dbReference type="EMBL" id="JAUSVL010000001">
    <property type="protein sequence ID" value="MDQ0290771.1"/>
    <property type="molecule type" value="Genomic_DNA"/>
</dbReference>
<evidence type="ECO:0000256" key="1">
    <source>
        <dbReference type="SAM" id="Phobius"/>
    </source>
</evidence>
<dbReference type="Proteomes" id="UP001238163">
    <property type="component" value="Unassembled WGS sequence"/>
</dbReference>
<feature type="transmembrane region" description="Helical" evidence="1">
    <location>
        <begin position="280"/>
        <end position="299"/>
    </location>
</feature>
<feature type="transmembrane region" description="Helical" evidence="1">
    <location>
        <begin position="119"/>
        <end position="138"/>
    </location>
</feature>
<protein>
    <submittedName>
        <fullName evidence="2">Uncharacterized protein</fullName>
    </submittedName>
</protein>
<name>A0AAE4APN2_9BACT</name>
<keyword evidence="1" id="KW-0812">Transmembrane</keyword>
<feature type="transmembrane region" description="Helical" evidence="1">
    <location>
        <begin position="89"/>
        <end position="107"/>
    </location>
</feature>
<dbReference type="AlphaFoldDB" id="A0AAE4APN2"/>
<feature type="transmembrane region" description="Helical" evidence="1">
    <location>
        <begin position="180"/>
        <end position="201"/>
    </location>
</feature>
<proteinExistence type="predicted"/>